<organism evidence="1 2">
    <name type="scientific">Arachnia rubra</name>
    <dbReference type="NCBI Taxonomy" id="1547448"/>
    <lineage>
        <taxon>Bacteria</taxon>
        <taxon>Bacillati</taxon>
        <taxon>Actinomycetota</taxon>
        <taxon>Actinomycetes</taxon>
        <taxon>Propionibacteriales</taxon>
        <taxon>Propionibacteriaceae</taxon>
        <taxon>Arachnia</taxon>
    </lineage>
</organism>
<dbReference type="RefSeq" id="WP_212321849.1">
    <property type="nucleotide sequence ID" value="NZ_AP024463.1"/>
</dbReference>
<gene>
    <name evidence="1" type="ORF">J5A65_10755</name>
</gene>
<accession>A0ABX7Y2Z3</accession>
<keyword evidence="2" id="KW-1185">Reference proteome</keyword>
<evidence type="ECO:0000313" key="2">
    <source>
        <dbReference type="Proteomes" id="UP000678513"/>
    </source>
</evidence>
<protein>
    <submittedName>
        <fullName evidence="1">DUF4913 domain-containing protein</fullName>
    </submittedName>
</protein>
<reference evidence="1 2" key="1">
    <citation type="submission" date="2021-03" db="EMBL/GenBank/DDBJ databases">
        <title>Human Oral Microbial Genomes.</title>
        <authorList>
            <person name="Johnston C.D."/>
            <person name="Chen T."/>
            <person name="Dewhirst F.E."/>
        </authorList>
    </citation>
    <scope>NUCLEOTIDE SEQUENCE [LARGE SCALE GENOMIC DNA]</scope>
    <source>
        <strain evidence="1 2">DSMZ 100122</strain>
    </source>
</reference>
<proteinExistence type="predicted"/>
<name>A0ABX7Y2Z3_9ACTN</name>
<dbReference type="EMBL" id="CP072384">
    <property type="protein sequence ID" value="QUC07411.1"/>
    <property type="molecule type" value="Genomic_DNA"/>
</dbReference>
<dbReference type="Proteomes" id="UP000678513">
    <property type="component" value="Chromosome"/>
</dbReference>
<sequence length="177" mass="19576">MSEHVDSDAAGDARDDAVARLSQEVAQQNALLLQVMERLQQTEARTTSVPTRGGKQEVVVLWPWSLDPARSVEDWDRLIVWVDGICASHAVTAIPPCWLAHPDLVNQLEALRCAWETAAAHHPGPELISWYTYSWRPFLAYVQSVDRCRNGHHQPDPAATVTDVGFHPLAAAEAPAE</sequence>
<evidence type="ECO:0000313" key="1">
    <source>
        <dbReference type="EMBL" id="QUC07411.1"/>
    </source>
</evidence>